<protein>
    <recommendedName>
        <fullName evidence="2">Transposase IS4-like domain-containing protein</fullName>
    </recommendedName>
</protein>
<sequence>MTLVFDKGCNSPENFSEIDKSEFFFIGTLSTYHHPKLCGVPLSDYKEVDYEGKPLYGYRKTMDIYGKDRAVVVTFNPRTYKKKIHWMSRTILRTKRKLQELRRELKNADKRTTVQSVERKVQEILSESHIAPVFDVKVSSYYGKYRMSIRTAPLVIKEYRTRFGKNIIFTDHVDWSNEDIILAYRDRHKIETSFRLTKDPFLVRWTPMYCWTDSKIQVHGFSCVMALLFLSLLHKKMKEAKVSMSLD</sequence>
<feature type="non-terminal residue" evidence="1">
    <location>
        <position position="247"/>
    </location>
</feature>
<proteinExistence type="predicted"/>
<accession>X0V7N3</accession>
<name>X0V7N3_9ZZZZ</name>
<dbReference type="PANTHER" id="PTHR34614:SF2">
    <property type="entry name" value="TRANSPOSASE IS4-LIKE DOMAIN-CONTAINING PROTEIN"/>
    <property type="match status" value="1"/>
</dbReference>
<dbReference type="PANTHER" id="PTHR34614">
    <property type="match status" value="1"/>
</dbReference>
<evidence type="ECO:0008006" key="2">
    <source>
        <dbReference type="Google" id="ProtNLM"/>
    </source>
</evidence>
<organism evidence="1">
    <name type="scientific">marine sediment metagenome</name>
    <dbReference type="NCBI Taxonomy" id="412755"/>
    <lineage>
        <taxon>unclassified sequences</taxon>
        <taxon>metagenomes</taxon>
        <taxon>ecological metagenomes</taxon>
    </lineage>
</organism>
<evidence type="ECO:0000313" key="1">
    <source>
        <dbReference type="EMBL" id="GAG14150.1"/>
    </source>
</evidence>
<dbReference type="AlphaFoldDB" id="X0V7N3"/>
<reference evidence="1" key="1">
    <citation type="journal article" date="2014" name="Front. Microbiol.">
        <title>High frequency of phylogenetically diverse reductive dehalogenase-homologous genes in deep subseafloor sedimentary metagenomes.</title>
        <authorList>
            <person name="Kawai M."/>
            <person name="Futagami T."/>
            <person name="Toyoda A."/>
            <person name="Takaki Y."/>
            <person name="Nishi S."/>
            <person name="Hori S."/>
            <person name="Arai W."/>
            <person name="Tsubouchi T."/>
            <person name="Morono Y."/>
            <person name="Uchiyama I."/>
            <person name="Ito T."/>
            <person name="Fujiyama A."/>
            <person name="Inagaki F."/>
            <person name="Takami H."/>
        </authorList>
    </citation>
    <scope>NUCLEOTIDE SEQUENCE</scope>
    <source>
        <strain evidence="1">Expedition CK06-06</strain>
    </source>
</reference>
<dbReference type="EMBL" id="BARS01037504">
    <property type="protein sequence ID" value="GAG14150.1"/>
    <property type="molecule type" value="Genomic_DNA"/>
</dbReference>
<comment type="caution">
    <text evidence="1">The sequence shown here is derived from an EMBL/GenBank/DDBJ whole genome shotgun (WGS) entry which is preliminary data.</text>
</comment>
<gene>
    <name evidence="1" type="ORF">S01H1_57504</name>
</gene>